<name>A0A109BP55_HYPSL</name>
<comment type="caution">
    <text evidence="7">The sequence shown here is derived from an EMBL/GenBank/DDBJ whole genome shotgun (WGS) entry which is preliminary data.</text>
</comment>
<dbReference type="STRING" id="121290.APY04_0172"/>
<dbReference type="GO" id="GO:0004252">
    <property type="term" value="F:serine-type endopeptidase activity"/>
    <property type="evidence" value="ECO:0007669"/>
    <property type="project" value="InterPro"/>
</dbReference>
<dbReference type="PATRIC" id="fig|121290.4.peg.1549"/>
<evidence type="ECO:0000256" key="4">
    <source>
        <dbReference type="ARBA" id="ARBA00022801"/>
    </source>
</evidence>
<evidence type="ECO:0000256" key="2">
    <source>
        <dbReference type="ARBA" id="ARBA00022490"/>
    </source>
</evidence>
<dbReference type="EMBL" id="LMTR01000012">
    <property type="protein sequence ID" value="KWT72378.1"/>
    <property type="molecule type" value="Genomic_DNA"/>
</dbReference>
<dbReference type="Gene3D" id="3.90.226.10">
    <property type="entry name" value="2-enoyl-CoA Hydratase, Chain A, domain 1"/>
    <property type="match status" value="1"/>
</dbReference>
<dbReference type="GO" id="GO:0009368">
    <property type="term" value="C:endopeptidase Clp complex"/>
    <property type="evidence" value="ECO:0007669"/>
    <property type="project" value="TreeGrafter"/>
</dbReference>
<keyword evidence="5" id="KW-0720">Serine protease</keyword>
<dbReference type="GO" id="GO:0051117">
    <property type="term" value="F:ATPase binding"/>
    <property type="evidence" value="ECO:0007669"/>
    <property type="project" value="TreeGrafter"/>
</dbReference>
<dbReference type="AlphaFoldDB" id="A0A109BP55"/>
<dbReference type="InterPro" id="IPR001907">
    <property type="entry name" value="ClpP"/>
</dbReference>
<dbReference type="GO" id="GO:0004176">
    <property type="term" value="F:ATP-dependent peptidase activity"/>
    <property type="evidence" value="ECO:0007669"/>
    <property type="project" value="InterPro"/>
</dbReference>
<evidence type="ECO:0000313" key="7">
    <source>
        <dbReference type="EMBL" id="KWT72378.1"/>
    </source>
</evidence>
<dbReference type="PANTHER" id="PTHR10381:SF70">
    <property type="entry name" value="ATP-DEPENDENT CLP PROTEASE PROTEOLYTIC SUBUNIT"/>
    <property type="match status" value="1"/>
</dbReference>
<evidence type="ECO:0000256" key="3">
    <source>
        <dbReference type="ARBA" id="ARBA00022670"/>
    </source>
</evidence>
<evidence type="ECO:0000256" key="6">
    <source>
        <dbReference type="RuleBase" id="RU003567"/>
    </source>
</evidence>
<dbReference type="PANTHER" id="PTHR10381">
    <property type="entry name" value="ATP-DEPENDENT CLP PROTEASE PROTEOLYTIC SUBUNIT"/>
    <property type="match status" value="1"/>
</dbReference>
<evidence type="ECO:0000313" key="8">
    <source>
        <dbReference type="Proteomes" id="UP000059074"/>
    </source>
</evidence>
<dbReference type="PRINTS" id="PR00127">
    <property type="entry name" value="CLPPROTEASEP"/>
</dbReference>
<dbReference type="SUPFAM" id="SSF52096">
    <property type="entry name" value="ClpP/crotonase"/>
    <property type="match status" value="1"/>
</dbReference>
<dbReference type="Proteomes" id="UP000059074">
    <property type="component" value="Unassembled WGS sequence"/>
</dbReference>
<keyword evidence="3 7" id="KW-0645">Protease</keyword>
<dbReference type="GO" id="GO:0006515">
    <property type="term" value="P:protein quality control for misfolded or incompletely synthesized proteins"/>
    <property type="evidence" value="ECO:0007669"/>
    <property type="project" value="TreeGrafter"/>
</dbReference>
<evidence type="ECO:0000256" key="5">
    <source>
        <dbReference type="ARBA" id="ARBA00022825"/>
    </source>
</evidence>
<keyword evidence="2" id="KW-0963">Cytoplasm</keyword>
<evidence type="ECO:0000256" key="1">
    <source>
        <dbReference type="ARBA" id="ARBA00007039"/>
    </source>
</evidence>
<accession>A0A109BP55</accession>
<comment type="similarity">
    <text evidence="1 6">Belongs to the peptidase S14 family.</text>
</comment>
<protein>
    <recommendedName>
        <fullName evidence="6">ATP-dependent Clp protease proteolytic subunit</fullName>
    </recommendedName>
</protein>
<reference evidence="7 8" key="1">
    <citation type="submission" date="2015-10" db="EMBL/GenBank/DDBJ databases">
        <title>Transcriptomic analysis of a linuron degrading triple-species bacterial consortium.</title>
        <authorList>
            <person name="Albers P."/>
        </authorList>
    </citation>
    <scope>NUCLEOTIDE SEQUENCE [LARGE SCALE GENOMIC DNA]</scope>
    <source>
        <strain evidence="7 8">WDL6</strain>
    </source>
</reference>
<dbReference type="CDD" id="cd07016">
    <property type="entry name" value="S14_ClpP_1"/>
    <property type="match status" value="1"/>
</dbReference>
<gene>
    <name evidence="7" type="ORF">APY04_0172</name>
</gene>
<sequence>MAARAKAVRPLKISARAGETDRDEIFSKNGAAFSVQARAGVTEITLYDEIGRWGVSAKMFRAALESIETDEIVLNINSPGGDVFDGVAIYNDLLAHKASVVVRVTGLAASAASLIAMAGDEIEIAENAFFMIHNAWSIAVGDAREMTARAKLLKTIDGKLADTYASRTGQEIPTIKQQMDDETWLTAEDAVELGFADRLIDNDTEAEAKASFDLAPFKNVPRALKATRRKTRSPKPDAPLVPAAQTDFSSLVAALNALHGTIAA</sequence>
<keyword evidence="4" id="KW-0378">Hydrolase</keyword>
<organism evidence="7 8">
    <name type="scientific">Hyphomicrobium sulfonivorans</name>
    <dbReference type="NCBI Taxonomy" id="121290"/>
    <lineage>
        <taxon>Bacteria</taxon>
        <taxon>Pseudomonadati</taxon>
        <taxon>Pseudomonadota</taxon>
        <taxon>Alphaproteobacteria</taxon>
        <taxon>Hyphomicrobiales</taxon>
        <taxon>Hyphomicrobiaceae</taxon>
        <taxon>Hyphomicrobium</taxon>
    </lineage>
</organism>
<dbReference type="RefSeq" id="WP_068458982.1">
    <property type="nucleotide sequence ID" value="NZ_LMTR01000012.1"/>
</dbReference>
<dbReference type="NCBIfam" id="NF045542">
    <property type="entry name" value="Clp_rel_HeadMat"/>
    <property type="match status" value="1"/>
</dbReference>
<dbReference type="InterPro" id="IPR029045">
    <property type="entry name" value="ClpP/crotonase-like_dom_sf"/>
</dbReference>
<dbReference type="Pfam" id="PF00574">
    <property type="entry name" value="CLP_protease"/>
    <property type="match status" value="1"/>
</dbReference>
<keyword evidence="8" id="KW-1185">Reference proteome</keyword>
<proteinExistence type="inferred from homology"/>
<dbReference type="InterPro" id="IPR023562">
    <property type="entry name" value="ClpP/TepA"/>
</dbReference>